<evidence type="ECO:0000256" key="7">
    <source>
        <dbReference type="ARBA" id="ARBA00022801"/>
    </source>
</evidence>
<evidence type="ECO:0000256" key="12">
    <source>
        <dbReference type="SAM" id="MobiDB-lite"/>
    </source>
</evidence>
<evidence type="ECO:0000256" key="8">
    <source>
        <dbReference type="ARBA" id="ARBA00023277"/>
    </source>
</evidence>
<keyword evidence="5" id="KW-0858">Xylan degradation</keyword>
<dbReference type="SUPFAM" id="SSF75005">
    <property type="entry name" value="Arabinanase/levansucrase/invertase"/>
    <property type="match status" value="1"/>
</dbReference>
<reference evidence="15 16" key="1">
    <citation type="journal article" date="2018" name="Evol. Lett.">
        <title>Horizontal gene cluster transfer increased hallucinogenic mushroom diversity.</title>
        <authorList>
            <person name="Reynolds H.T."/>
            <person name="Vijayakumar V."/>
            <person name="Gluck-Thaler E."/>
            <person name="Korotkin H.B."/>
            <person name="Matheny P.B."/>
            <person name="Slot J.C."/>
        </authorList>
    </citation>
    <scope>NUCLEOTIDE SEQUENCE [LARGE SCALE GENOMIC DNA]</scope>
    <source>
        <strain evidence="15 16">2629</strain>
    </source>
</reference>
<keyword evidence="16" id="KW-1185">Reference proteome</keyword>
<dbReference type="EMBL" id="NHTK01000717">
    <property type="protein sequence ID" value="PPR06035.1"/>
    <property type="molecule type" value="Genomic_DNA"/>
</dbReference>
<keyword evidence="9 11" id="KW-0326">Glycosidase</keyword>
<comment type="similarity">
    <text evidence="3 11">Belongs to the glycosyl hydrolase 62 family.</text>
</comment>
<organism evidence="15 16">
    <name type="scientific">Panaeolus cyanescens</name>
    <dbReference type="NCBI Taxonomy" id="181874"/>
    <lineage>
        <taxon>Eukaryota</taxon>
        <taxon>Fungi</taxon>
        <taxon>Dikarya</taxon>
        <taxon>Basidiomycota</taxon>
        <taxon>Agaricomycotina</taxon>
        <taxon>Agaricomycetes</taxon>
        <taxon>Agaricomycetidae</taxon>
        <taxon>Agaricales</taxon>
        <taxon>Agaricineae</taxon>
        <taxon>Galeropsidaceae</taxon>
        <taxon>Panaeolus</taxon>
    </lineage>
</organism>
<comment type="catalytic activity">
    <reaction evidence="1 11">
        <text>Hydrolysis of terminal non-reducing alpha-L-arabinofuranoside residues in alpha-L-arabinosides.</text>
        <dbReference type="EC" id="3.2.1.55"/>
    </reaction>
</comment>
<dbReference type="SMART" id="SM00236">
    <property type="entry name" value="fCBD"/>
    <property type="match status" value="1"/>
</dbReference>
<comment type="function">
    <text evidence="11">Alpha-L-arabinofuranosidase involved in the hydrolysis of xylan, a major structural heterogeneous polysaccharide found in plant biomass representing the second most abundant polysaccharide in the biosphere, after cellulose.</text>
</comment>
<evidence type="ECO:0000256" key="5">
    <source>
        <dbReference type="ARBA" id="ARBA00022651"/>
    </source>
</evidence>
<dbReference type="InParanoid" id="A0A409YSN0"/>
<evidence type="ECO:0000256" key="11">
    <source>
        <dbReference type="RuleBase" id="RU368117"/>
    </source>
</evidence>
<comment type="subcellular location">
    <subcellularLocation>
        <location evidence="2 11">Secreted</location>
    </subcellularLocation>
</comment>
<evidence type="ECO:0000256" key="2">
    <source>
        <dbReference type="ARBA" id="ARBA00004613"/>
    </source>
</evidence>
<dbReference type="PROSITE" id="PS51164">
    <property type="entry name" value="CBM1_2"/>
    <property type="match status" value="1"/>
</dbReference>
<feature type="compositionally biased region" description="Low complexity" evidence="12">
    <location>
        <begin position="331"/>
        <end position="353"/>
    </location>
</feature>
<dbReference type="PANTHER" id="PTHR40631:SF1">
    <property type="entry name" value="ALPHA-L-ARABINOFURANOSIDASE AXHA-2-RELATED"/>
    <property type="match status" value="1"/>
</dbReference>
<evidence type="ECO:0000259" key="14">
    <source>
        <dbReference type="PROSITE" id="PS51164"/>
    </source>
</evidence>
<name>A0A409YSN0_9AGAR</name>
<keyword evidence="8" id="KW-0119">Carbohydrate metabolism</keyword>
<dbReference type="SUPFAM" id="SSF57180">
    <property type="entry name" value="Cellulose-binding domain"/>
    <property type="match status" value="1"/>
</dbReference>
<dbReference type="InterPro" id="IPR023296">
    <property type="entry name" value="Glyco_hydro_beta-prop_sf"/>
</dbReference>
<evidence type="ECO:0000256" key="6">
    <source>
        <dbReference type="ARBA" id="ARBA00022729"/>
    </source>
</evidence>
<dbReference type="GO" id="GO:0045493">
    <property type="term" value="P:xylan catabolic process"/>
    <property type="evidence" value="ECO:0007669"/>
    <property type="project" value="UniProtKB-UniRule"/>
</dbReference>
<comment type="caution">
    <text evidence="15">The sequence shown here is derived from an EMBL/GenBank/DDBJ whole genome shotgun (WGS) entry which is preliminary data.</text>
</comment>
<evidence type="ECO:0000256" key="13">
    <source>
        <dbReference type="SAM" id="SignalP"/>
    </source>
</evidence>
<evidence type="ECO:0000313" key="15">
    <source>
        <dbReference type="EMBL" id="PPR06035.1"/>
    </source>
</evidence>
<feature type="region of interest" description="Disordered" evidence="12">
    <location>
        <begin position="319"/>
        <end position="353"/>
    </location>
</feature>
<dbReference type="Pfam" id="PF03664">
    <property type="entry name" value="Glyco_hydro_62"/>
    <property type="match status" value="1"/>
</dbReference>
<feature type="domain" description="CBM1" evidence="14">
    <location>
        <begin position="352"/>
        <end position="398"/>
    </location>
</feature>
<gene>
    <name evidence="15" type="ORF">CVT24_004705</name>
</gene>
<feature type="signal peptide" evidence="13">
    <location>
        <begin position="1"/>
        <end position="19"/>
    </location>
</feature>
<dbReference type="GO" id="GO:0030248">
    <property type="term" value="F:cellulose binding"/>
    <property type="evidence" value="ECO:0007669"/>
    <property type="project" value="InterPro"/>
</dbReference>
<evidence type="ECO:0000256" key="3">
    <source>
        <dbReference type="ARBA" id="ARBA00007396"/>
    </source>
</evidence>
<evidence type="ECO:0000256" key="4">
    <source>
        <dbReference type="ARBA" id="ARBA00022525"/>
    </source>
</evidence>
<dbReference type="STRING" id="181874.A0A409YSN0"/>
<dbReference type="Proteomes" id="UP000284842">
    <property type="component" value="Unassembled WGS sequence"/>
</dbReference>
<feature type="chain" id="PRO_5019159641" description="Alpha-L-arabinofuranosidase" evidence="13">
    <location>
        <begin position="20"/>
        <end position="807"/>
    </location>
</feature>
<dbReference type="Pfam" id="PF00734">
    <property type="entry name" value="CBM_1"/>
    <property type="match status" value="1"/>
</dbReference>
<dbReference type="Gene3D" id="2.115.10.20">
    <property type="entry name" value="Glycosyl hydrolase domain, family 43"/>
    <property type="match status" value="1"/>
</dbReference>
<evidence type="ECO:0000256" key="9">
    <source>
        <dbReference type="ARBA" id="ARBA00023295"/>
    </source>
</evidence>
<protein>
    <recommendedName>
        <fullName evidence="11">Alpha-L-arabinofuranosidase</fullName>
        <ecNumber evidence="11">3.2.1.55</ecNumber>
    </recommendedName>
</protein>
<sequence>MKFVTVAAVLSGAISSVAAECALPSSYKWSSTGALAKPANGWVSLKDFSTVPYNGKHLVYGSDVAPGGNYGSMAFGLVDNFNQLSTASQTAMNQGTVAPTVFFFAPKNIWILAYQWGPTAFSYKTSTDPSNPNGWAGPYPLFEGSIGGSDTGVIDQTVIGDDQNMYLFFAGDNGSIYRASMPIGNFPGSFGKNYDTIMTDDRNLLFEAVQVYTYGKSKYLMIVEAIGANGRYFRSFTATSLGGTWTPQATTEANPFAGKANAGATWTNDISHGDLVRSSADQTMPVDACNLQLLYQGRDPASDGLDYNSLPWAPGVLTLTNPGPSTGGGSTTTTRPATTSTSTSSAPTSTGGTVPHYGQCGGQGYTGPTACVSPYKCTKIVFKKIISFMVAGPYEASLISPATSDISENLRSFAPFEGPVGIAVHLLRLFGQGETSNFKLQGVESTRLKNEEIEYGILEYDEHNPESYNDMPPSSQRHQTLPVELITFIIELGWKQPLWAKERAHYLRTLSMTNRCFYTIMRNIRLQHAWIVSPAQARAFMSEITTNQPSASDPGLRLPKDLCKSITFQIERKEQYKPSSGKATKLYFCIMHFVVHHSLLPNLEVVVLFHMGHTLFDAINHILVSDLRTPREATFPVDMYWSFTEEQEQATKDLLTDRGLNFSTAAYILSRQTHATQLDQRLENTLHSKSEQRLRDELVFYLSSTKHIRATKHGNFADSDEIEGEGQCSGRYYEAAVTAVATSEVPAHLEPLTPFDELLWIFDMFGHRSEDVRLEGVYGELRRDDLINWEEYEEGDDTIDLLDDIGF</sequence>
<dbReference type="GO" id="GO:0046556">
    <property type="term" value="F:alpha-L-arabinofuranosidase activity"/>
    <property type="evidence" value="ECO:0007669"/>
    <property type="project" value="UniProtKB-UniRule"/>
</dbReference>
<keyword evidence="7 11" id="KW-0378">Hydrolase</keyword>
<keyword evidence="10" id="KW-0624">Polysaccharide degradation</keyword>
<keyword evidence="6 11" id="KW-0732">Signal</keyword>
<dbReference type="GO" id="GO:0005576">
    <property type="term" value="C:extracellular region"/>
    <property type="evidence" value="ECO:0007669"/>
    <property type="project" value="UniProtKB-SubCell"/>
</dbReference>
<dbReference type="AlphaFoldDB" id="A0A409YSN0"/>
<accession>A0A409YSN0</accession>
<keyword evidence="4 11" id="KW-0964">Secreted</keyword>
<dbReference type="GO" id="GO:0046373">
    <property type="term" value="P:L-arabinose metabolic process"/>
    <property type="evidence" value="ECO:0007669"/>
    <property type="project" value="UniProtKB-UniRule"/>
</dbReference>
<proteinExistence type="inferred from homology"/>
<dbReference type="InterPro" id="IPR035971">
    <property type="entry name" value="CBD_sf"/>
</dbReference>
<evidence type="ECO:0000256" key="1">
    <source>
        <dbReference type="ARBA" id="ARBA00001462"/>
    </source>
</evidence>
<dbReference type="CDD" id="cd08987">
    <property type="entry name" value="GH62"/>
    <property type="match status" value="1"/>
</dbReference>
<dbReference type="EC" id="3.2.1.55" evidence="11"/>
<dbReference type="PANTHER" id="PTHR40631">
    <property type="entry name" value="ALPHA-L-ARABINOFURANOSIDASE AXHA-2-RELATED"/>
    <property type="match status" value="1"/>
</dbReference>
<evidence type="ECO:0000256" key="10">
    <source>
        <dbReference type="ARBA" id="ARBA00023326"/>
    </source>
</evidence>
<dbReference type="InterPro" id="IPR000254">
    <property type="entry name" value="CBD"/>
</dbReference>
<dbReference type="OrthoDB" id="3156236at2759"/>
<evidence type="ECO:0000313" key="16">
    <source>
        <dbReference type="Proteomes" id="UP000284842"/>
    </source>
</evidence>
<dbReference type="InterPro" id="IPR005193">
    <property type="entry name" value="GH62_arabinosidase"/>
</dbReference>